<feature type="transmembrane region" description="Helical" evidence="1">
    <location>
        <begin position="103"/>
        <end position="126"/>
    </location>
</feature>
<keyword evidence="1" id="KW-0472">Membrane</keyword>
<dbReference type="Gene3D" id="1.10.1760.20">
    <property type="match status" value="1"/>
</dbReference>
<dbReference type="Pfam" id="PF12822">
    <property type="entry name" value="ECF_trnsprt"/>
    <property type="match status" value="1"/>
</dbReference>
<evidence type="ECO:0000313" key="3">
    <source>
        <dbReference type="Proteomes" id="UP000239706"/>
    </source>
</evidence>
<keyword evidence="3" id="KW-1185">Reference proteome</keyword>
<organism evidence="2 3">
    <name type="scientific">Clostridium liquoris</name>
    <dbReference type="NCBI Taxonomy" id="1289519"/>
    <lineage>
        <taxon>Bacteria</taxon>
        <taxon>Bacillati</taxon>
        <taxon>Bacillota</taxon>
        <taxon>Clostridia</taxon>
        <taxon>Eubacteriales</taxon>
        <taxon>Clostridiaceae</taxon>
        <taxon>Clostridium</taxon>
    </lineage>
</organism>
<feature type="transmembrane region" description="Helical" evidence="1">
    <location>
        <begin position="146"/>
        <end position="165"/>
    </location>
</feature>
<gene>
    <name evidence="2" type="ORF">CLLI_01430</name>
</gene>
<keyword evidence="1" id="KW-1133">Transmembrane helix</keyword>
<sequence length="175" mass="19373">MNINTKELVKSGLFLALGLILPYIFHFTGMPGDILLPMHIPVLLCGFILGERYGLLIGFITPLLNSVITGMPPIYPVAISMAFELAAYGWLSGYLFRKKAYNLYLSLIIAMIFGRFISGLANYLLLGFAGKTFALKLFMINAFVKPIWGIIIQIIIIPIMVKSIVKNDKVVSLNG</sequence>
<feature type="transmembrane region" description="Helical" evidence="1">
    <location>
        <begin position="12"/>
        <end position="30"/>
    </location>
</feature>
<dbReference type="InterPro" id="IPR024529">
    <property type="entry name" value="ECF_trnsprt_substrate-spec"/>
</dbReference>
<evidence type="ECO:0000256" key="1">
    <source>
        <dbReference type="SAM" id="Phobius"/>
    </source>
</evidence>
<feature type="transmembrane region" description="Helical" evidence="1">
    <location>
        <begin position="73"/>
        <end position="91"/>
    </location>
</feature>
<evidence type="ECO:0000313" key="2">
    <source>
        <dbReference type="EMBL" id="PRR80570.1"/>
    </source>
</evidence>
<evidence type="ECO:0008006" key="4">
    <source>
        <dbReference type="Google" id="ProtNLM"/>
    </source>
</evidence>
<protein>
    <recommendedName>
        <fullName evidence="4">ECF transporter S component</fullName>
    </recommendedName>
</protein>
<name>A0A2T0B9K9_9CLOT</name>
<dbReference type="AlphaFoldDB" id="A0A2T0B9K9"/>
<keyword evidence="1" id="KW-0812">Transmembrane</keyword>
<dbReference type="GO" id="GO:0022857">
    <property type="term" value="F:transmembrane transporter activity"/>
    <property type="evidence" value="ECO:0007669"/>
    <property type="project" value="InterPro"/>
</dbReference>
<comment type="caution">
    <text evidence="2">The sequence shown here is derived from an EMBL/GenBank/DDBJ whole genome shotgun (WGS) entry which is preliminary data.</text>
</comment>
<proteinExistence type="predicted"/>
<reference evidence="2 3" key="1">
    <citation type="submission" date="2018-03" db="EMBL/GenBank/DDBJ databases">
        <title>Genome sequence of Clostridium liquoris DSM 100320.</title>
        <authorList>
            <person name="Poehlein A."/>
            <person name="Daniel R."/>
        </authorList>
    </citation>
    <scope>NUCLEOTIDE SEQUENCE [LARGE SCALE GENOMIC DNA]</scope>
    <source>
        <strain evidence="2 3">DSM 100320</strain>
    </source>
</reference>
<dbReference type="EMBL" id="PVXO01000005">
    <property type="protein sequence ID" value="PRR80570.1"/>
    <property type="molecule type" value="Genomic_DNA"/>
</dbReference>
<dbReference type="Proteomes" id="UP000239706">
    <property type="component" value="Unassembled WGS sequence"/>
</dbReference>
<dbReference type="RefSeq" id="WP_106062369.1">
    <property type="nucleotide sequence ID" value="NZ_PVXO01000005.1"/>
</dbReference>
<accession>A0A2T0B9K9</accession>
<dbReference type="OrthoDB" id="9815422at2"/>